<dbReference type="OrthoDB" id="196493at2759"/>
<dbReference type="SUPFAM" id="SSF51445">
    <property type="entry name" value="(Trans)glycosidases"/>
    <property type="match status" value="1"/>
</dbReference>
<evidence type="ECO:0000313" key="2">
    <source>
        <dbReference type="Proteomes" id="UP000270094"/>
    </source>
</evidence>
<organism evidence="1 2">
    <name type="scientific">Strongylus vulgaris</name>
    <name type="common">Blood worm</name>
    <dbReference type="NCBI Taxonomy" id="40348"/>
    <lineage>
        <taxon>Eukaryota</taxon>
        <taxon>Metazoa</taxon>
        <taxon>Ecdysozoa</taxon>
        <taxon>Nematoda</taxon>
        <taxon>Chromadorea</taxon>
        <taxon>Rhabditida</taxon>
        <taxon>Rhabditina</taxon>
        <taxon>Rhabditomorpha</taxon>
        <taxon>Strongyloidea</taxon>
        <taxon>Strongylidae</taxon>
        <taxon>Strongylus</taxon>
    </lineage>
</organism>
<dbReference type="GO" id="GO:0005978">
    <property type="term" value="P:glycogen biosynthetic process"/>
    <property type="evidence" value="ECO:0007669"/>
    <property type="project" value="TreeGrafter"/>
</dbReference>
<proteinExistence type="predicted"/>
<dbReference type="Gene3D" id="3.20.20.80">
    <property type="entry name" value="Glycosidases"/>
    <property type="match status" value="1"/>
</dbReference>
<protein>
    <submittedName>
        <fullName evidence="1">Uncharacterized protein</fullName>
    </submittedName>
</protein>
<dbReference type="AlphaFoldDB" id="A0A3P7K6V0"/>
<evidence type="ECO:0000313" key="1">
    <source>
        <dbReference type="EMBL" id="VDM84087.1"/>
    </source>
</evidence>
<gene>
    <name evidence="1" type="ORF">SVUK_LOCUS19085</name>
</gene>
<sequence>MAVMEHVYYASFGYQVTSFFAPASRSGPPDDVKYLVDKAHALGIIILLDVVRDFFDFALFDFMNWIFKIFPHSCFC</sequence>
<accession>A0A3P7K6V0</accession>
<dbReference type="GO" id="GO:0005737">
    <property type="term" value="C:cytoplasm"/>
    <property type="evidence" value="ECO:0007669"/>
    <property type="project" value="TreeGrafter"/>
</dbReference>
<name>A0A3P7K6V0_STRVU</name>
<dbReference type="PANTHER" id="PTHR43651">
    <property type="entry name" value="1,4-ALPHA-GLUCAN-BRANCHING ENZYME"/>
    <property type="match status" value="1"/>
</dbReference>
<dbReference type="Proteomes" id="UP000270094">
    <property type="component" value="Unassembled WGS sequence"/>
</dbReference>
<dbReference type="EMBL" id="UYYB01127500">
    <property type="protein sequence ID" value="VDM84087.1"/>
    <property type="molecule type" value="Genomic_DNA"/>
</dbReference>
<keyword evidence="2" id="KW-1185">Reference proteome</keyword>
<dbReference type="InterPro" id="IPR017853">
    <property type="entry name" value="GH"/>
</dbReference>
<dbReference type="PANTHER" id="PTHR43651:SF3">
    <property type="entry name" value="1,4-ALPHA-GLUCAN-BRANCHING ENZYME"/>
    <property type="match status" value="1"/>
</dbReference>
<reference evidence="1 2" key="1">
    <citation type="submission" date="2018-11" db="EMBL/GenBank/DDBJ databases">
        <authorList>
            <consortium name="Pathogen Informatics"/>
        </authorList>
    </citation>
    <scope>NUCLEOTIDE SEQUENCE [LARGE SCALE GENOMIC DNA]</scope>
</reference>
<dbReference type="GO" id="GO:0003844">
    <property type="term" value="F:1,4-alpha-glucan branching enzyme activity"/>
    <property type="evidence" value="ECO:0007669"/>
    <property type="project" value="TreeGrafter"/>
</dbReference>